<dbReference type="PANTHER" id="PTHR15119">
    <property type="entry name" value="SECRETOGRANIN II"/>
    <property type="match status" value="1"/>
</dbReference>
<dbReference type="GeneTree" id="ENSGT00390000010895"/>
<feature type="compositionally biased region" description="Polar residues" evidence="1">
    <location>
        <begin position="333"/>
        <end position="342"/>
    </location>
</feature>
<dbReference type="InterPro" id="IPR038858">
    <property type="entry name" value="ScgII"/>
</dbReference>
<feature type="compositionally biased region" description="Low complexity" evidence="1">
    <location>
        <begin position="401"/>
        <end position="415"/>
    </location>
</feature>
<keyword evidence="2" id="KW-0732">Signal</keyword>
<feature type="region of interest" description="Disordered" evidence="1">
    <location>
        <begin position="267"/>
        <end position="297"/>
    </location>
</feature>
<feature type="compositionally biased region" description="Polar residues" evidence="1">
    <location>
        <begin position="355"/>
        <end position="373"/>
    </location>
</feature>
<dbReference type="AlphaFoldDB" id="A0A8C5AA97"/>
<evidence type="ECO:0000313" key="3">
    <source>
        <dbReference type="Ensembl" id="ENSGMOP00000028512.1"/>
    </source>
</evidence>
<dbReference type="Proteomes" id="UP000694546">
    <property type="component" value="Chromosome 16"/>
</dbReference>
<proteinExistence type="predicted"/>
<dbReference type="Ensembl" id="ENSGMOT00000026830.1">
    <property type="protein sequence ID" value="ENSGMOP00000028512.1"/>
    <property type="gene ID" value="ENSGMOG00000031387.1"/>
</dbReference>
<evidence type="ECO:0000313" key="4">
    <source>
        <dbReference type="Proteomes" id="UP000694546"/>
    </source>
</evidence>
<reference evidence="3" key="1">
    <citation type="submission" date="2025-08" db="UniProtKB">
        <authorList>
            <consortium name="Ensembl"/>
        </authorList>
    </citation>
    <scope>IDENTIFICATION</scope>
</reference>
<protein>
    <recommendedName>
        <fullName evidence="5">Secretogranin II</fullName>
    </recommendedName>
</protein>
<feature type="region of interest" description="Disordered" evidence="1">
    <location>
        <begin position="211"/>
        <end position="252"/>
    </location>
</feature>
<feature type="region of interest" description="Disordered" evidence="1">
    <location>
        <begin position="321"/>
        <end position="440"/>
    </location>
</feature>
<evidence type="ECO:0008006" key="5">
    <source>
        <dbReference type="Google" id="ProtNLM"/>
    </source>
</evidence>
<feature type="compositionally biased region" description="Polar residues" evidence="1">
    <location>
        <begin position="287"/>
        <end position="297"/>
    </location>
</feature>
<feature type="signal peptide" evidence="2">
    <location>
        <begin position="1"/>
        <end position="27"/>
    </location>
</feature>
<evidence type="ECO:0000256" key="1">
    <source>
        <dbReference type="SAM" id="MobiDB-lite"/>
    </source>
</evidence>
<name>A0A8C5AA97_GADMO</name>
<feature type="region of interest" description="Disordered" evidence="1">
    <location>
        <begin position="33"/>
        <end position="52"/>
    </location>
</feature>
<feature type="region of interest" description="Disordered" evidence="1">
    <location>
        <begin position="503"/>
        <end position="553"/>
    </location>
</feature>
<keyword evidence="4" id="KW-1185">Reference proteome</keyword>
<sequence>MQYNSLLLRLAPLLLPLLLSSLDSAEGASFRDYRLRGSEPPREPPHRGPDQDMLKALRHIENLRHRSGRPPSLRLQKPPHGLEGEENPEQGDKTQEWFQAVLRALEHTGPANTAHQPAWGRGPGLRLGERAAASQEATRMMFEEEDGEKGKEEEGTYEEQEYTPQKLATLQSIFDEVERLATGGKEEEEEGGGRGGSLAYDKVARGLVDWAPLRQGGEEEDEDIGVEEEDGEDLSARRSINPQPTEDAEDMANLVDYYLLKVLEKTEEEDKREIEEEQKERAERKVSQFQYWDNRSPQQDMHQLLRLSQKYHIPPEELLALFQAEDRSKPRSHTTPPQSSGLARSHNRIFKKQPSLGSKQNNRYRTPERQSSNKAKDARTLEILSLLGLGSTGGPGPLKRPPSYQVSQPQFQPQPRRQEKYTPAQSPGTPNKLKENYDDNVGEDELAAYMAAKILEQYPATPMYNKKTGQKRSALGLVWPDEDEEQGGLGSLEQVMQDYFDQIDSDRAAQQQQKRQSEREGPGGVAQTQGPDDDALMRMMTLLTPEGQASQEK</sequence>
<feature type="compositionally biased region" description="Basic and acidic residues" evidence="1">
    <location>
        <begin position="267"/>
        <end position="286"/>
    </location>
</feature>
<organism evidence="3 4">
    <name type="scientific">Gadus morhua</name>
    <name type="common">Atlantic cod</name>
    <dbReference type="NCBI Taxonomy" id="8049"/>
    <lineage>
        <taxon>Eukaryota</taxon>
        <taxon>Metazoa</taxon>
        <taxon>Chordata</taxon>
        <taxon>Craniata</taxon>
        <taxon>Vertebrata</taxon>
        <taxon>Euteleostomi</taxon>
        <taxon>Actinopterygii</taxon>
        <taxon>Neopterygii</taxon>
        <taxon>Teleostei</taxon>
        <taxon>Neoteleostei</taxon>
        <taxon>Acanthomorphata</taxon>
        <taxon>Zeiogadaria</taxon>
        <taxon>Gadariae</taxon>
        <taxon>Gadiformes</taxon>
        <taxon>Gadoidei</taxon>
        <taxon>Gadidae</taxon>
        <taxon>Gadus</taxon>
    </lineage>
</organism>
<feature type="compositionally biased region" description="Acidic residues" evidence="1">
    <location>
        <begin position="218"/>
        <end position="233"/>
    </location>
</feature>
<dbReference type="PANTHER" id="PTHR15119:SF1">
    <property type="entry name" value="SECRETOGRANIN-2-RELATED"/>
    <property type="match status" value="1"/>
</dbReference>
<feature type="region of interest" description="Disordered" evidence="1">
    <location>
        <begin position="142"/>
        <end position="167"/>
    </location>
</feature>
<accession>A0A8C5AA97</accession>
<feature type="chain" id="PRO_5047517006" description="Secretogranin II" evidence="2">
    <location>
        <begin position="28"/>
        <end position="553"/>
    </location>
</feature>
<feature type="region of interest" description="Disordered" evidence="1">
    <location>
        <begin position="59"/>
        <end position="91"/>
    </location>
</feature>
<evidence type="ECO:0000256" key="2">
    <source>
        <dbReference type="SAM" id="SignalP"/>
    </source>
</evidence>
<reference evidence="3" key="2">
    <citation type="submission" date="2025-09" db="UniProtKB">
        <authorList>
            <consortium name="Ensembl"/>
        </authorList>
    </citation>
    <scope>IDENTIFICATION</scope>
</reference>